<dbReference type="Pfam" id="PF00155">
    <property type="entry name" value="Aminotran_1_2"/>
    <property type="match status" value="1"/>
</dbReference>
<dbReference type="SUPFAM" id="SSF53383">
    <property type="entry name" value="PLP-dependent transferases"/>
    <property type="match status" value="1"/>
</dbReference>
<keyword evidence="4 6" id="KW-0808">Transferase</keyword>
<feature type="domain" description="Aminotransferase class I/classII large" evidence="7">
    <location>
        <begin position="30"/>
        <end position="379"/>
    </location>
</feature>
<dbReference type="PROSITE" id="PS00105">
    <property type="entry name" value="AA_TRANSFER_CLASS_1"/>
    <property type="match status" value="1"/>
</dbReference>
<keyword evidence="9" id="KW-1185">Reference proteome</keyword>
<dbReference type="InterPro" id="IPR015422">
    <property type="entry name" value="PyrdxlP-dep_Trfase_small"/>
</dbReference>
<dbReference type="Gene3D" id="3.40.640.10">
    <property type="entry name" value="Type I PLP-dependent aspartate aminotransferase-like (Major domain)"/>
    <property type="match status" value="1"/>
</dbReference>
<accession>A0A511WXR0</accession>
<dbReference type="AlphaFoldDB" id="A0A511WXR0"/>
<dbReference type="InterPro" id="IPR015421">
    <property type="entry name" value="PyrdxlP-dep_Trfase_major"/>
</dbReference>
<comment type="cofactor">
    <cofactor evidence="1 6">
        <name>pyridoxal 5'-phosphate</name>
        <dbReference type="ChEBI" id="CHEBI:597326"/>
    </cofactor>
</comment>
<dbReference type="GO" id="GO:0030170">
    <property type="term" value="F:pyridoxal phosphate binding"/>
    <property type="evidence" value="ECO:0007669"/>
    <property type="project" value="InterPro"/>
</dbReference>
<protein>
    <recommendedName>
        <fullName evidence="6">Aminotransferase</fullName>
        <ecNumber evidence="6">2.6.1.-</ecNumber>
    </recommendedName>
</protein>
<dbReference type="OrthoDB" id="9802328at2"/>
<evidence type="ECO:0000256" key="1">
    <source>
        <dbReference type="ARBA" id="ARBA00001933"/>
    </source>
</evidence>
<keyword evidence="3 6" id="KW-0032">Aminotransferase</keyword>
<dbReference type="NCBIfam" id="NF005816">
    <property type="entry name" value="PRK07682.1"/>
    <property type="match status" value="1"/>
</dbReference>
<sequence>MSERFIAEHIKTLKPSGIRRFFDLAQSMEGVISLGVGEPDFTTPWSVIEASYHSLERGFTAYTPNAGLPQLRRSIAKFLSARFSVDYDSKDEIIVTVGASQAIDIAFRSILNPGDEVIVMEPSFVSYVPTITLAGGVPVIVDTHEHNQFKLSKDALEQAITKKTKAVLICSPNNPTGAVLDKEDLEGISDVIKAHDLLVISDEIYADLIYDEAYTSIASLEGMKERTLLVSGFSKAFAMTGWRLGYVCGPEGLISQMLKIHQYTIMSAPTMAQYGAIEALENGLGEVAYMKESYKQRRNYVVKALTRMGLSCHTPGGAFYVFPSVKSTGLTSAEFAERLLMEEKVAVVPGSVFGESGEGYIRCSYAASMKQLTEAMVRIEQFVNKLKAKA</sequence>
<evidence type="ECO:0000313" key="9">
    <source>
        <dbReference type="Proteomes" id="UP000321400"/>
    </source>
</evidence>
<keyword evidence="5" id="KW-0663">Pyridoxal phosphate</keyword>
<dbReference type="CDD" id="cd00609">
    <property type="entry name" value="AAT_like"/>
    <property type="match status" value="1"/>
</dbReference>
<gene>
    <name evidence="8" type="ORF">HAL01_03780</name>
</gene>
<organism evidence="8 9">
    <name type="scientific">Halolactibacillus alkaliphilus</name>
    <dbReference type="NCBI Taxonomy" id="442899"/>
    <lineage>
        <taxon>Bacteria</taxon>
        <taxon>Bacillati</taxon>
        <taxon>Bacillota</taxon>
        <taxon>Bacilli</taxon>
        <taxon>Bacillales</taxon>
        <taxon>Bacillaceae</taxon>
        <taxon>Halolactibacillus</taxon>
    </lineage>
</organism>
<reference evidence="8 9" key="1">
    <citation type="submission" date="2019-07" db="EMBL/GenBank/DDBJ databases">
        <title>Whole genome shotgun sequence of Halolactibacillus alkaliphilus NBRC 103919.</title>
        <authorList>
            <person name="Hosoyama A."/>
            <person name="Uohara A."/>
            <person name="Ohji S."/>
            <person name="Ichikawa N."/>
        </authorList>
    </citation>
    <scope>NUCLEOTIDE SEQUENCE [LARGE SCALE GENOMIC DNA]</scope>
    <source>
        <strain evidence="8 9">NBRC 103919</strain>
    </source>
</reference>
<proteinExistence type="inferred from homology"/>
<dbReference type="EC" id="2.6.1.-" evidence="6"/>
<evidence type="ECO:0000259" key="7">
    <source>
        <dbReference type="Pfam" id="PF00155"/>
    </source>
</evidence>
<dbReference type="RefSeq" id="WP_089799763.1">
    <property type="nucleotide sequence ID" value="NZ_BJYE01000003.1"/>
</dbReference>
<evidence type="ECO:0000256" key="4">
    <source>
        <dbReference type="ARBA" id="ARBA00022679"/>
    </source>
</evidence>
<dbReference type="GO" id="GO:0006520">
    <property type="term" value="P:amino acid metabolic process"/>
    <property type="evidence" value="ECO:0007669"/>
    <property type="project" value="InterPro"/>
</dbReference>
<evidence type="ECO:0000256" key="3">
    <source>
        <dbReference type="ARBA" id="ARBA00022576"/>
    </source>
</evidence>
<dbReference type="STRING" id="442899.SAMN05720591_10339"/>
<dbReference type="Gene3D" id="3.90.1150.10">
    <property type="entry name" value="Aspartate Aminotransferase, domain 1"/>
    <property type="match status" value="1"/>
</dbReference>
<dbReference type="InterPro" id="IPR004838">
    <property type="entry name" value="NHTrfase_class1_PyrdxlP-BS"/>
</dbReference>
<comment type="similarity">
    <text evidence="2 6">Belongs to the class-I pyridoxal-phosphate-dependent aminotransferase family.</text>
</comment>
<evidence type="ECO:0000313" key="8">
    <source>
        <dbReference type="EMBL" id="GEN55914.1"/>
    </source>
</evidence>
<dbReference type="PANTHER" id="PTHR46383">
    <property type="entry name" value="ASPARTATE AMINOTRANSFERASE"/>
    <property type="match status" value="1"/>
</dbReference>
<evidence type="ECO:0000256" key="2">
    <source>
        <dbReference type="ARBA" id="ARBA00007441"/>
    </source>
</evidence>
<dbReference type="Proteomes" id="UP000321400">
    <property type="component" value="Unassembled WGS sequence"/>
</dbReference>
<dbReference type="InterPro" id="IPR050596">
    <property type="entry name" value="AspAT/PAT-like"/>
</dbReference>
<dbReference type="InterPro" id="IPR004839">
    <property type="entry name" value="Aminotransferase_I/II_large"/>
</dbReference>
<name>A0A511WXR0_9BACI</name>
<comment type="caution">
    <text evidence="8">The sequence shown here is derived from an EMBL/GenBank/DDBJ whole genome shotgun (WGS) entry which is preliminary data.</text>
</comment>
<dbReference type="EMBL" id="BJYE01000003">
    <property type="protein sequence ID" value="GEN55914.1"/>
    <property type="molecule type" value="Genomic_DNA"/>
</dbReference>
<dbReference type="InterPro" id="IPR015424">
    <property type="entry name" value="PyrdxlP-dep_Trfase"/>
</dbReference>
<evidence type="ECO:0000256" key="6">
    <source>
        <dbReference type="RuleBase" id="RU000481"/>
    </source>
</evidence>
<dbReference type="FunFam" id="3.40.640.10:FF:000033">
    <property type="entry name" value="Aspartate aminotransferase"/>
    <property type="match status" value="1"/>
</dbReference>
<evidence type="ECO:0000256" key="5">
    <source>
        <dbReference type="ARBA" id="ARBA00022898"/>
    </source>
</evidence>
<dbReference type="PANTHER" id="PTHR46383:SF3">
    <property type="entry name" value="ASPARTATE AMINOTRANSFERASE-RELATED"/>
    <property type="match status" value="1"/>
</dbReference>
<dbReference type="GO" id="GO:0008483">
    <property type="term" value="F:transaminase activity"/>
    <property type="evidence" value="ECO:0007669"/>
    <property type="project" value="UniProtKB-KW"/>
</dbReference>